<dbReference type="PANTHER" id="PTHR47313">
    <property type="entry name" value="RIBOSOMAL RNA LARGE SUBUNIT METHYLTRANSFERASE K/L"/>
    <property type="match status" value="1"/>
</dbReference>
<dbReference type="PROSITE" id="PS51165">
    <property type="entry name" value="THUMP"/>
    <property type="match status" value="1"/>
</dbReference>
<dbReference type="EMBL" id="RQXW01000005">
    <property type="protein sequence ID" value="RTE66428.1"/>
    <property type="molecule type" value="Genomic_DNA"/>
</dbReference>
<dbReference type="InterPro" id="IPR029063">
    <property type="entry name" value="SAM-dependent_MTases_sf"/>
</dbReference>
<keyword evidence="4 6" id="KW-0808">Transferase</keyword>
<dbReference type="InterPro" id="IPR004114">
    <property type="entry name" value="THUMP_dom"/>
</dbReference>
<evidence type="ECO:0000256" key="7">
    <source>
        <dbReference type="PROSITE-ProRule" id="PRU00529"/>
    </source>
</evidence>
<dbReference type="PROSITE" id="PS00092">
    <property type="entry name" value="N6_MTASE"/>
    <property type="match status" value="1"/>
</dbReference>
<keyword evidence="1 6" id="KW-0963">Cytoplasm</keyword>
<proteinExistence type="inferred from homology"/>
<evidence type="ECO:0000256" key="3">
    <source>
        <dbReference type="ARBA" id="ARBA00022603"/>
    </source>
</evidence>
<dbReference type="EC" id="2.1.1.264" evidence="6"/>
<dbReference type="CDD" id="cd02440">
    <property type="entry name" value="AdoMet_MTases"/>
    <property type="match status" value="1"/>
</dbReference>
<evidence type="ECO:0000256" key="2">
    <source>
        <dbReference type="ARBA" id="ARBA00022552"/>
    </source>
</evidence>
<dbReference type="Pfam" id="PF10672">
    <property type="entry name" value="Methyltrans_SAM"/>
    <property type="match status" value="1"/>
</dbReference>
<evidence type="ECO:0000313" key="10">
    <source>
        <dbReference type="Proteomes" id="UP000283087"/>
    </source>
</evidence>
<dbReference type="OrthoDB" id="9809404at2"/>
<dbReference type="Gene3D" id="3.30.750.80">
    <property type="entry name" value="RNA methyltransferase domain (HRMD) like"/>
    <property type="match status" value="1"/>
</dbReference>
<reference evidence="9 10" key="1">
    <citation type="submission" date="2018-11" db="EMBL/GenBank/DDBJ databases">
        <title>The draft genome sequence of Amphritea opalescens ANRC-JH13T.</title>
        <authorList>
            <person name="Fang Z."/>
            <person name="Zhang Y."/>
            <person name="Han X."/>
        </authorList>
    </citation>
    <scope>NUCLEOTIDE SEQUENCE [LARGE SCALE GENOMIC DNA]</scope>
    <source>
        <strain evidence="9 10">ANRC-JH13</strain>
    </source>
</reference>
<dbReference type="Pfam" id="PF22020">
    <property type="entry name" value="RlmL_1st"/>
    <property type="match status" value="1"/>
</dbReference>
<dbReference type="CDD" id="cd11715">
    <property type="entry name" value="THUMP_AdoMetMT"/>
    <property type="match status" value="1"/>
</dbReference>
<dbReference type="Gene3D" id="3.40.50.150">
    <property type="entry name" value="Vaccinia Virus protein VP39"/>
    <property type="match status" value="2"/>
</dbReference>
<accession>A0A430KSI8</accession>
<dbReference type="Pfam" id="PF01170">
    <property type="entry name" value="UPF0020"/>
    <property type="match status" value="1"/>
</dbReference>
<protein>
    <recommendedName>
        <fullName evidence="6">Ribosomal RNA large subunit methyltransferase K/L</fullName>
    </recommendedName>
    <domain>
        <recommendedName>
            <fullName evidence="6">23S rRNA m2G2445 methyltransferase</fullName>
            <ecNumber evidence="6">2.1.1.173</ecNumber>
        </recommendedName>
        <alternativeName>
            <fullName evidence="6">rRNA (guanine-N(2)-)-methyltransferase RlmL</fullName>
        </alternativeName>
    </domain>
    <domain>
        <recommendedName>
            <fullName evidence="6">23S rRNA m7G2069 methyltransferase</fullName>
            <ecNumber evidence="6">2.1.1.264</ecNumber>
        </recommendedName>
        <alternativeName>
            <fullName evidence="6">rRNA (guanine-N(7)-)-methyltransferase RlmK</fullName>
        </alternativeName>
    </domain>
</protein>
<dbReference type="PROSITE" id="PS01261">
    <property type="entry name" value="UPF0020"/>
    <property type="match status" value="1"/>
</dbReference>
<comment type="subcellular location">
    <subcellularLocation>
        <location evidence="6">Cytoplasm</location>
    </subcellularLocation>
</comment>
<evidence type="ECO:0000256" key="6">
    <source>
        <dbReference type="HAMAP-Rule" id="MF_01858"/>
    </source>
</evidence>
<dbReference type="InterPro" id="IPR019614">
    <property type="entry name" value="SAM-dep_methyl-trfase"/>
</dbReference>
<dbReference type="GO" id="GO:0005737">
    <property type="term" value="C:cytoplasm"/>
    <property type="evidence" value="ECO:0007669"/>
    <property type="project" value="UniProtKB-SubCell"/>
</dbReference>
<evidence type="ECO:0000256" key="1">
    <source>
        <dbReference type="ARBA" id="ARBA00022490"/>
    </source>
</evidence>
<sequence length="747" mass="83915">MKFFATCPKGLEPVLFDELKALNVEAPKQTLAGVYFSGGLEAAYRACLWSRVANRVLFELHRCPAETAEALYRGVQEVKWLEHMRPEGTLIIDFTGQSEGINHSRFGAQKVKDAIVDQIRDETGRRPSVDRQKPDLRVNVHLQRGEATIAVDISGDSLHRRGYRLQSGAAPMKENLAAALLYRCGWPEKAAQGQALLDPMCGSGTLLIEGVLMAADIAPGLLRRDFGFTYWTQHNNVLWQELLAEAQARREAGLKQVSSRFEGFDADAKVLSIARDNARRAGVESLIHLERRELSRLSHPAIDSAGLVLTNPPYGERLGDEPTLFFLYQHLGERLKAEFAGWQAAVFTGNPELCKMMKLAADKTYKLYNGAIPSQLQIFNIRARTEAEVAPRQSVAAPSVSSPVANPVATPIAKPEVEAVVEPEVAPVVLSDGAQMLANRLKKNLKQLAKWAKRQDINCYRLYDADLPEYSAAIDIYNDWVHVQEYQAPKSVDVVKAFARLQEIVAVLPSVLNIPADNIILKQRRKQQGTNQYEKQDQTERFIDITEGGCRILVNLDDYLDTGLFLDHRPIRLQIQQEAKGKDFLNLFSYTGTASLHAAKGGARSTTSIDMSATYMNWAKKNFALNGFAEARNHFLQEDCIKWLKAQRGEGYDLIFMDPPTFSNSKRMHDVFDVQRDHADLINLAMGLLRPEGKLIFSNNYRRFKIDPALAEQYQVVDITRKTIDLDFKRNSKIHQCFEISAKTPTE</sequence>
<comment type="catalytic activity">
    <reaction evidence="6">
        <text>guanosine(2069) in 23S rRNA + S-adenosyl-L-methionine = N(2)-methylguanosine(2069) in 23S rRNA + S-adenosyl-L-homocysteine + H(+)</text>
        <dbReference type="Rhea" id="RHEA:43772"/>
        <dbReference type="Rhea" id="RHEA-COMP:10688"/>
        <dbReference type="Rhea" id="RHEA-COMP:10689"/>
        <dbReference type="ChEBI" id="CHEBI:15378"/>
        <dbReference type="ChEBI" id="CHEBI:57856"/>
        <dbReference type="ChEBI" id="CHEBI:59789"/>
        <dbReference type="ChEBI" id="CHEBI:74269"/>
        <dbReference type="ChEBI" id="CHEBI:74481"/>
        <dbReference type="EC" id="2.1.1.264"/>
    </reaction>
</comment>
<organism evidence="9 10">
    <name type="scientific">Amphritea opalescens</name>
    <dbReference type="NCBI Taxonomy" id="2490544"/>
    <lineage>
        <taxon>Bacteria</taxon>
        <taxon>Pseudomonadati</taxon>
        <taxon>Pseudomonadota</taxon>
        <taxon>Gammaproteobacteria</taxon>
        <taxon>Oceanospirillales</taxon>
        <taxon>Oceanospirillaceae</taxon>
        <taxon>Amphritea</taxon>
    </lineage>
</organism>
<dbReference type="AlphaFoldDB" id="A0A430KSI8"/>
<feature type="domain" description="THUMP" evidence="8">
    <location>
        <begin position="42"/>
        <end position="153"/>
    </location>
</feature>
<dbReference type="GO" id="GO:0070043">
    <property type="term" value="F:rRNA (guanine-N7-)-methyltransferase activity"/>
    <property type="evidence" value="ECO:0007669"/>
    <property type="project" value="UniProtKB-UniRule"/>
</dbReference>
<dbReference type="SMART" id="SM00981">
    <property type="entry name" value="THUMP"/>
    <property type="match status" value="1"/>
</dbReference>
<dbReference type="GO" id="GO:0052915">
    <property type="term" value="F:23S rRNA (guanine(2445)-N(2))-methyltransferase activity"/>
    <property type="evidence" value="ECO:0007669"/>
    <property type="project" value="UniProtKB-UniRule"/>
</dbReference>
<dbReference type="EC" id="2.1.1.173" evidence="6"/>
<keyword evidence="7" id="KW-0694">RNA-binding</keyword>
<dbReference type="PANTHER" id="PTHR47313:SF1">
    <property type="entry name" value="RIBOSOMAL RNA LARGE SUBUNIT METHYLTRANSFERASE K_L"/>
    <property type="match status" value="1"/>
</dbReference>
<dbReference type="NCBIfam" id="NF008748">
    <property type="entry name" value="PRK11783.1"/>
    <property type="match status" value="1"/>
</dbReference>
<evidence type="ECO:0000256" key="4">
    <source>
        <dbReference type="ARBA" id="ARBA00022679"/>
    </source>
</evidence>
<evidence type="ECO:0000259" key="8">
    <source>
        <dbReference type="PROSITE" id="PS51165"/>
    </source>
</evidence>
<comment type="similarity">
    <text evidence="6">Belongs to the methyltransferase superfamily. RlmKL family.</text>
</comment>
<evidence type="ECO:0000313" key="9">
    <source>
        <dbReference type="EMBL" id="RTE66428.1"/>
    </source>
</evidence>
<keyword evidence="3 6" id="KW-0489">Methyltransferase</keyword>
<dbReference type="PIRSF" id="PIRSF037618">
    <property type="entry name" value="RNA_Mtase_bacteria_prd"/>
    <property type="match status" value="1"/>
</dbReference>
<comment type="catalytic activity">
    <reaction evidence="6">
        <text>guanosine(2445) in 23S rRNA + S-adenosyl-L-methionine = N(2)-methylguanosine(2445) in 23S rRNA + S-adenosyl-L-homocysteine + H(+)</text>
        <dbReference type="Rhea" id="RHEA:42740"/>
        <dbReference type="Rhea" id="RHEA-COMP:10215"/>
        <dbReference type="Rhea" id="RHEA-COMP:10216"/>
        <dbReference type="ChEBI" id="CHEBI:15378"/>
        <dbReference type="ChEBI" id="CHEBI:57856"/>
        <dbReference type="ChEBI" id="CHEBI:59789"/>
        <dbReference type="ChEBI" id="CHEBI:74269"/>
        <dbReference type="ChEBI" id="CHEBI:74481"/>
        <dbReference type="EC" id="2.1.1.173"/>
    </reaction>
</comment>
<dbReference type="InterPro" id="IPR054170">
    <property type="entry name" value="RlmL_1st"/>
</dbReference>
<evidence type="ECO:0000256" key="5">
    <source>
        <dbReference type="ARBA" id="ARBA00022691"/>
    </source>
</evidence>
<dbReference type="InterPro" id="IPR053943">
    <property type="entry name" value="RlmKL-like_Mtase_CS"/>
</dbReference>
<dbReference type="Pfam" id="PF02926">
    <property type="entry name" value="THUMP"/>
    <property type="match status" value="1"/>
</dbReference>
<dbReference type="InterPro" id="IPR017244">
    <property type="entry name" value="23SrRNA_methyltr_KL"/>
</dbReference>
<dbReference type="HAMAP" id="MF_01858">
    <property type="entry name" value="23SrRNA_methyltr_KL"/>
    <property type="match status" value="1"/>
</dbReference>
<dbReference type="Gene3D" id="3.30.2130.30">
    <property type="match status" value="1"/>
</dbReference>
<keyword evidence="2 6" id="KW-0698">rRNA processing</keyword>
<dbReference type="SUPFAM" id="SSF53335">
    <property type="entry name" value="S-adenosyl-L-methionine-dependent methyltransferases"/>
    <property type="match status" value="2"/>
</dbReference>
<keyword evidence="5 6" id="KW-0949">S-adenosyl-L-methionine</keyword>
<dbReference type="Proteomes" id="UP000283087">
    <property type="component" value="Unassembled WGS sequence"/>
</dbReference>
<comment type="caution">
    <text evidence="9">The sequence shown here is derived from an EMBL/GenBank/DDBJ whole genome shotgun (WGS) entry which is preliminary data.</text>
</comment>
<gene>
    <name evidence="6 9" type="primary">rlmL</name>
    <name evidence="9" type="ORF">EH243_07485</name>
</gene>
<dbReference type="InterPro" id="IPR002052">
    <property type="entry name" value="DNA_methylase_N6_adenine_CS"/>
</dbReference>
<dbReference type="RefSeq" id="WP_126158027.1">
    <property type="nucleotide sequence ID" value="NZ_RQXW01000005.1"/>
</dbReference>
<name>A0A430KSI8_9GAMM</name>
<dbReference type="InterPro" id="IPR000241">
    <property type="entry name" value="RlmKL-like_Mtase"/>
</dbReference>
<dbReference type="GO" id="GO:0003723">
    <property type="term" value="F:RNA binding"/>
    <property type="evidence" value="ECO:0007669"/>
    <property type="project" value="UniProtKB-UniRule"/>
</dbReference>
<keyword evidence="10" id="KW-1185">Reference proteome</keyword>
<comment type="function">
    <text evidence="6">Specifically methylates the guanine in position 2445 (m2G2445) and the guanine in position 2069 (m7G2069) of 23S rRNA.</text>
</comment>